<name>A0A1R3J531_COCAP</name>
<sequence length="25" mass="2973">MGKSIVSMFKEIKKLIEIVLQNYFL</sequence>
<dbReference type="AlphaFoldDB" id="A0A1R3J531"/>
<feature type="non-terminal residue" evidence="1">
    <location>
        <position position="25"/>
    </location>
</feature>
<dbReference type="Proteomes" id="UP000188268">
    <property type="component" value="Unassembled WGS sequence"/>
</dbReference>
<dbReference type="EMBL" id="AWWV01008557">
    <property type="protein sequence ID" value="OMO89922.1"/>
    <property type="molecule type" value="Genomic_DNA"/>
</dbReference>
<dbReference type="Gramene" id="OMO89922">
    <property type="protein sequence ID" value="OMO89922"/>
    <property type="gene ID" value="CCACVL1_07563"/>
</dbReference>
<protein>
    <submittedName>
        <fullName evidence="1">Uncharacterized protein</fullName>
    </submittedName>
</protein>
<gene>
    <name evidence="1" type="ORF">CCACVL1_07563</name>
</gene>
<evidence type="ECO:0000313" key="2">
    <source>
        <dbReference type="Proteomes" id="UP000188268"/>
    </source>
</evidence>
<reference evidence="1 2" key="1">
    <citation type="submission" date="2013-09" db="EMBL/GenBank/DDBJ databases">
        <title>Corchorus capsularis genome sequencing.</title>
        <authorList>
            <person name="Alam M."/>
            <person name="Haque M.S."/>
            <person name="Islam M.S."/>
            <person name="Emdad E.M."/>
            <person name="Islam M.M."/>
            <person name="Ahmed B."/>
            <person name="Halim A."/>
            <person name="Hossen Q.M.M."/>
            <person name="Hossain M.Z."/>
            <person name="Ahmed R."/>
            <person name="Khan M.M."/>
            <person name="Islam R."/>
            <person name="Rashid M.M."/>
            <person name="Khan S.A."/>
            <person name="Rahman M.S."/>
            <person name="Alam M."/>
        </authorList>
    </citation>
    <scope>NUCLEOTIDE SEQUENCE [LARGE SCALE GENOMIC DNA]</scope>
    <source>
        <strain evidence="2">cv. CVL-1</strain>
        <tissue evidence="1">Whole seedling</tissue>
    </source>
</reference>
<comment type="caution">
    <text evidence="1">The sequence shown here is derived from an EMBL/GenBank/DDBJ whole genome shotgun (WGS) entry which is preliminary data.</text>
</comment>
<accession>A0A1R3J531</accession>
<keyword evidence="2" id="KW-1185">Reference proteome</keyword>
<proteinExistence type="predicted"/>
<organism evidence="1 2">
    <name type="scientific">Corchorus capsularis</name>
    <name type="common">Jute</name>
    <dbReference type="NCBI Taxonomy" id="210143"/>
    <lineage>
        <taxon>Eukaryota</taxon>
        <taxon>Viridiplantae</taxon>
        <taxon>Streptophyta</taxon>
        <taxon>Embryophyta</taxon>
        <taxon>Tracheophyta</taxon>
        <taxon>Spermatophyta</taxon>
        <taxon>Magnoliopsida</taxon>
        <taxon>eudicotyledons</taxon>
        <taxon>Gunneridae</taxon>
        <taxon>Pentapetalae</taxon>
        <taxon>rosids</taxon>
        <taxon>malvids</taxon>
        <taxon>Malvales</taxon>
        <taxon>Malvaceae</taxon>
        <taxon>Grewioideae</taxon>
        <taxon>Apeibeae</taxon>
        <taxon>Corchorus</taxon>
    </lineage>
</organism>
<evidence type="ECO:0000313" key="1">
    <source>
        <dbReference type="EMBL" id="OMO89922.1"/>
    </source>
</evidence>